<dbReference type="GO" id="GO:0015288">
    <property type="term" value="F:porin activity"/>
    <property type="evidence" value="ECO:0007669"/>
    <property type="project" value="TreeGrafter"/>
</dbReference>
<evidence type="ECO:0000256" key="6">
    <source>
        <dbReference type="ARBA" id="ARBA00023136"/>
    </source>
</evidence>
<evidence type="ECO:0000256" key="5">
    <source>
        <dbReference type="ARBA" id="ARBA00022692"/>
    </source>
</evidence>
<comment type="subcellular location">
    <subcellularLocation>
        <location evidence="1">Cell outer membrane</location>
    </subcellularLocation>
</comment>
<name>A0A8J6Y1Y0_9BACT</name>
<dbReference type="SUPFAM" id="SSF56954">
    <property type="entry name" value="Outer membrane efflux proteins (OEP)"/>
    <property type="match status" value="1"/>
</dbReference>
<evidence type="ECO:0000256" key="1">
    <source>
        <dbReference type="ARBA" id="ARBA00004442"/>
    </source>
</evidence>
<keyword evidence="3" id="KW-0813">Transport</keyword>
<dbReference type="PANTHER" id="PTHR30026">
    <property type="entry name" value="OUTER MEMBRANE PROTEIN TOLC"/>
    <property type="match status" value="1"/>
</dbReference>
<evidence type="ECO:0000256" key="4">
    <source>
        <dbReference type="ARBA" id="ARBA00022452"/>
    </source>
</evidence>
<evidence type="ECO:0000256" key="3">
    <source>
        <dbReference type="ARBA" id="ARBA00022448"/>
    </source>
</evidence>
<dbReference type="GO" id="GO:0015562">
    <property type="term" value="F:efflux transmembrane transporter activity"/>
    <property type="evidence" value="ECO:0007669"/>
    <property type="project" value="InterPro"/>
</dbReference>
<dbReference type="EMBL" id="JACXWD010000040">
    <property type="protein sequence ID" value="MBD3868717.1"/>
    <property type="molecule type" value="Genomic_DNA"/>
</dbReference>
<feature type="chain" id="PRO_5035316880" evidence="8">
    <location>
        <begin position="23"/>
        <end position="391"/>
    </location>
</feature>
<evidence type="ECO:0000313" key="9">
    <source>
        <dbReference type="EMBL" id="MBD3868717.1"/>
    </source>
</evidence>
<organism evidence="9 10">
    <name type="scientific">Candidatus Polarisedimenticola svalbardensis</name>
    <dbReference type="NCBI Taxonomy" id="2886004"/>
    <lineage>
        <taxon>Bacteria</taxon>
        <taxon>Pseudomonadati</taxon>
        <taxon>Acidobacteriota</taxon>
        <taxon>Candidatus Polarisedimenticolia</taxon>
        <taxon>Candidatus Polarisedimenticolales</taxon>
        <taxon>Candidatus Polarisedimenticolaceae</taxon>
        <taxon>Candidatus Polarisedimenticola</taxon>
    </lineage>
</organism>
<dbReference type="GO" id="GO:1990281">
    <property type="term" value="C:efflux pump complex"/>
    <property type="evidence" value="ECO:0007669"/>
    <property type="project" value="TreeGrafter"/>
</dbReference>
<keyword evidence="5" id="KW-0812">Transmembrane</keyword>
<dbReference type="GO" id="GO:0009279">
    <property type="term" value="C:cell outer membrane"/>
    <property type="evidence" value="ECO:0007669"/>
    <property type="project" value="UniProtKB-SubCell"/>
</dbReference>
<feature type="non-terminal residue" evidence="9">
    <location>
        <position position="391"/>
    </location>
</feature>
<dbReference type="InterPro" id="IPR003423">
    <property type="entry name" value="OMP_efflux"/>
</dbReference>
<feature type="signal peptide" evidence="8">
    <location>
        <begin position="1"/>
        <end position="22"/>
    </location>
</feature>
<dbReference type="Proteomes" id="UP000648239">
    <property type="component" value="Unassembled WGS sequence"/>
</dbReference>
<evidence type="ECO:0000256" key="8">
    <source>
        <dbReference type="SAM" id="SignalP"/>
    </source>
</evidence>
<proteinExistence type="inferred from homology"/>
<accession>A0A8J6Y1Y0</accession>
<protein>
    <submittedName>
        <fullName evidence="9">TolC family protein</fullName>
    </submittedName>
</protein>
<dbReference type="InterPro" id="IPR051906">
    <property type="entry name" value="TolC-like"/>
</dbReference>
<sequence>MNSSKKTLKILFIILMAWSAAAAGEPALQTDLLTVQEAVDIALSSHPELAAERERLTELKAQVREAWSAVLPVVDATASGVRSQNPGFLNSPNFDDFAGGFDPSFLQPVPVTLYDYGLSVEQTVYAFGKVSKAVQAARMEQARVGFEVRSRELEIARDAALACFELARAEARIAVLNSERESREVQVSQALDYLEVGTGTRLQYLQAKAALASLKSREIAARGEREIAALTLNRALGLDPGDPVRIDGNILSGDGLEDLPDRQRLLAAGNVRADLMALEKEREVLGRLRGIEKANHLPELNFNGNFGFQAIETSNLTDTNYQNWSAGIFLEWNLYDGGATRARVRQIDSRHARSLWGTADRRGQIAADLLAEMERYRSAREAITAAREAVV</sequence>
<keyword evidence="4" id="KW-1134">Transmembrane beta strand</keyword>
<reference evidence="9 10" key="1">
    <citation type="submission" date="2020-08" db="EMBL/GenBank/DDBJ databases">
        <title>Acidobacteriota in marine sediments use diverse sulfur dissimilation pathways.</title>
        <authorList>
            <person name="Wasmund K."/>
        </authorList>
    </citation>
    <scope>NUCLEOTIDE SEQUENCE [LARGE SCALE GENOMIC DNA]</scope>
    <source>
        <strain evidence="9">MAG AM4</strain>
    </source>
</reference>
<dbReference type="PANTHER" id="PTHR30026:SF20">
    <property type="entry name" value="OUTER MEMBRANE PROTEIN TOLC"/>
    <property type="match status" value="1"/>
</dbReference>
<evidence type="ECO:0000256" key="2">
    <source>
        <dbReference type="ARBA" id="ARBA00007613"/>
    </source>
</evidence>
<comment type="caution">
    <text evidence="9">The sequence shown here is derived from an EMBL/GenBank/DDBJ whole genome shotgun (WGS) entry which is preliminary data.</text>
</comment>
<keyword evidence="7" id="KW-0998">Cell outer membrane</keyword>
<keyword evidence="8" id="KW-0732">Signal</keyword>
<dbReference type="Gene3D" id="1.20.1600.10">
    <property type="entry name" value="Outer membrane efflux proteins (OEP)"/>
    <property type="match status" value="1"/>
</dbReference>
<keyword evidence="6" id="KW-0472">Membrane</keyword>
<dbReference type="AlphaFoldDB" id="A0A8J6Y1Y0"/>
<evidence type="ECO:0000256" key="7">
    <source>
        <dbReference type="ARBA" id="ARBA00023237"/>
    </source>
</evidence>
<dbReference type="Pfam" id="PF02321">
    <property type="entry name" value="OEP"/>
    <property type="match status" value="2"/>
</dbReference>
<gene>
    <name evidence="9" type="ORF">IFK94_11380</name>
</gene>
<comment type="similarity">
    <text evidence="2">Belongs to the outer membrane factor (OMF) (TC 1.B.17) family.</text>
</comment>
<evidence type="ECO:0000313" key="10">
    <source>
        <dbReference type="Proteomes" id="UP000648239"/>
    </source>
</evidence>